<feature type="non-terminal residue" evidence="9">
    <location>
        <position position="1287"/>
    </location>
</feature>
<feature type="region of interest" description="Disordered" evidence="7">
    <location>
        <begin position="1115"/>
        <end position="1184"/>
    </location>
</feature>
<sequence length="1287" mass="136013">LGATDTITWGGDNSRSGYQDNHNLDPSIVGSANFGQIFRTPLPGNYKGIGPEQVFSQPLVFTGGDGIQHVYIATTQNNIYKLDVKTGEILLQRNLHVPFLTADLDGCVDINPAVGVTATGVIDPATGIWYVLAKTYSEAYQNNVLNPAQPPGRLKGRYYFHAIHTETLAEVQGFPINLEGLLFRNNKNRMFLGGNQHARPGFLQMGDFIYTGFASHCVQYNFTGAIIGFNKNTGAIVEAFATQGGIEPNSIPGGGVWMSGGGIASDGQGSMFFSTGNGYASQLKEDGAPVPGRQPPTALEEAAVNAKVNDDGTITIVDFFMPWEKVQLDGADKDLGTTPLQLLPSQFACPNVRRMGVVTGKSGKTYWLDINNLGGYQMGPNKQDAVPQVYQNENSVYAGAGIYPLDGGYVYVNVIQFQTHVFKFSCNSQGNPQFSLVANTPEKNAYVLGTGHGTTTSLNGQPGTGLLWVSDVEGINLRIYKAVPDGGSMTLIKGFDIPGVVKFTRPVFGDGRVYIGTQGYVYGFGSPVNLPLNCSSPYDFGTTPVDGASTPRTIRCIANIATQVIGIGLTSGRDFVLSGLPTVPFQLAQGAALTFQAAFTPKSVGPLAGQVLVNTTNPIAGYSIFTPITLKGTANSPRPVLSISPKQVNFTTIVGENPNGVVGSTIFSNLGDSPLTINNITYSLVSERGPWVTPVVTGGGVQVGPFTFSDLPTTISGGSSVTVEINYNPKTAGNNVVYAQINTDGGSAFLDVFGTASTYPGALVEFENADGSGWTRYQEGVPFSFGSVLRSQTKTLRLRVTNSGTASAAPLSITVSKPPFGVGGIIGAVNNIDLAEGASIPAGQSATASLFCSVPGSQVNLPSYGGSASWTMNTGDPNLGKLFMSFTCTAVTEQLGPRLQNGTAQYGYVGCFKENNPERQLAIMAYGDQGNENGRCINACFSLNYRFAATQYQSECWCGNAIPNDLDPEEDCNYLCSGNRTQTCGGDGYFHNQAHMSLFADKLRFDGNTTAEPIHIVQSVGRYNYLGCYSENNGKAFNQKVTATDAMTTQFCADFCGAYDYFGLEYASECYCGTTLNAAVATKVTDGQCNMACKGTNSEYCGAGSRMQVYKANGTAPTTSTSVTSAPTSSVRTTASSAPGTTSSSTRPASIRSTTSSTPLTSSRPTTSSTPLTSARTASTSTSSARPVALATVSSYTHQGCYTEGTSGRALPALSYTNTTAMSPTSCASFCTQYAWFGVENGKECYCGPYVKNGAQNLTMARQGECSYPCSGNKGFLCGGNSRINMY</sequence>
<dbReference type="Gene3D" id="2.60.40.10">
    <property type="entry name" value="Immunoglobulins"/>
    <property type="match status" value="1"/>
</dbReference>
<dbReference type="InterPro" id="IPR002889">
    <property type="entry name" value="WSC_carb-bd"/>
</dbReference>
<reference evidence="9" key="1">
    <citation type="journal article" date="2020" name="Stud. Mycol.">
        <title>101 Dothideomycetes genomes: a test case for predicting lifestyles and emergence of pathogens.</title>
        <authorList>
            <person name="Haridas S."/>
            <person name="Albert R."/>
            <person name="Binder M."/>
            <person name="Bloem J."/>
            <person name="Labutti K."/>
            <person name="Salamov A."/>
            <person name="Andreopoulos B."/>
            <person name="Baker S."/>
            <person name="Barry K."/>
            <person name="Bills G."/>
            <person name="Bluhm B."/>
            <person name="Cannon C."/>
            <person name="Castanera R."/>
            <person name="Culley D."/>
            <person name="Daum C."/>
            <person name="Ezra D."/>
            <person name="Gonzalez J."/>
            <person name="Henrissat B."/>
            <person name="Kuo A."/>
            <person name="Liang C."/>
            <person name="Lipzen A."/>
            <person name="Lutzoni F."/>
            <person name="Magnuson J."/>
            <person name="Mondo S."/>
            <person name="Nolan M."/>
            <person name="Ohm R."/>
            <person name="Pangilinan J."/>
            <person name="Park H.-J."/>
            <person name="Ramirez L."/>
            <person name="Alfaro M."/>
            <person name="Sun H."/>
            <person name="Tritt A."/>
            <person name="Yoshinaga Y."/>
            <person name="Zwiers L.-H."/>
            <person name="Turgeon B."/>
            <person name="Goodwin S."/>
            <person name="Spatafora J."/>
            <person name="Crous P."/>
            <person name="Grigoriev I."/>
        </authorList>
    </citation>
    <scope>NUCLEOTIDE SEQUENCE</scope>
    <source>
        <strain evidence="9">CBS 101060</strain>
    </source>
</reference>
<evidence type="ECO:0000313" key="10">
    <source>
        <dbReference type="Proteomes" id="UP000799429"/>
    </source>
</evidence>
<comment type="subcellular location">
    <subcellularLocation>
        <location evidence="1">Membrane</location>
        <topology evidence="1">Single-pass membrane protein</topology>
    </subcellularLocation>
</comment>
<keyword evidence="6" id="KW-0325">Glycoprotein</keyword>
<evidence type="ECO:0000256" key="5">
    <source>
        <dbReference type="ARBA" id="ARBA00023136"/>
    </source>
</evidence>
<dbReference type="PANTHER" id="PTHR24269">
    <property type="entry name" value="KREMEN PROTEIN"/>
    <property type="match status" value="1"/>
</dbReference>
<dbReference type="Pfam" id="PF01822">
    <property type="entry name" value="WSC"/>
    <property type="match status" value="3"/>
</dbReference>
<protein>
    <submittedName>
        <fullName evidence="9">Pyrrolo-quinoline quinone</fullName>
    </submittedName>
</protein>
<evidence type="ECO:0000313" key="9">
    <source>
        <dbReference type="EMBL" id="KAF2835617.1"/>
    </source>
</evidence>
<feature type="non-terminal residue" evidence="9">
    <location>
        <position position="1"/>
    </location>
</feature>
<keyword evidence="10" id="KW-1185">Reference proteome</keyword>
<evidence type="ECO:0000256" key="2">
    <source>
        <dbReference type="ARBA" id="ARBA00022692"/>
    </source>
</evidence>
<dbReference type="Proteomes" id="UP000799429">
    <property type="component" value="Unassembled WGS sequence"/>
</dbReference>
<evidence type="ECO:0000256" key="3">
    <source>
        <dbReference type="ARBA" id="ARBA00022729"/>
    </source>
</evidence>
<dbReference type="OrthoDB" id="5985073at2759"/>
<keyword evidence="2" id="KW-0812">Transmembrane</keyword>
<organism evidence="9 10">
    <name type="scientific">Patellaria atrata CBS 101060</name>
    <dbReference type="NCBI Taxonomy" id="1346257"/>
    <lineage>
        <taxon>Eukaryota</taxon>
        <taxon>Fungi</taxon>
        <taxon>Dikarya</taxon>
        <taxon>Ascomycota</taxon>
        <taxon>Pezizomycotina</taxon>
        <taxon>Dothideomycetes</taxon>
        <taxon>Dothideomycetes incertae sedis</taxon>
        <taxon>Patellariales</taxon>
        <taxon>Patellariaceae</taxon>
        <taxon>Patellaria</taxon>
    </lineage>
</organism>
<feature type="domain" description="WSC" evidence="8">
    <location>
        <begin position="1022"/>
        <end position="1113"/>
    </location>
</feature>
<dbReference type="PROSITE" id="PS51212">
    <property type="entry name" value="WSC"/>
    <property type="match status" value="3"/>
</dbReference>
<comment type="caution">
    <text evidence="9">The sequence shown here is derived from an EMBL/GenBank/DDBJ whole genome shotgun (WGS) entry which is preliminary data.</text>
</comment>
<evidence type="ECO:0000256" key="7">
    <source>
        <dbReference type="SAM" id="MobiDB-lite"/>
    </source>
</evidence>
<accession>A0A9P4VNE6</accession>
<evidence type="ECO:0000256" key="1">
    <source>
        <dbReference type="ARBA" id="ARBA00004167"/>
    </source>
</evidence>
<dbReference type="EMBL" id="MU006107">
    <property type="protein sequence ID" value="KAF2835617.1"/>
    <property type="molecule type" value="Genomic_DNA"/>
</dbReference>
<dbReference type="InterPro" id="IPR013783">
    <property type="entry name" value="Ig-like_fold"/>
</dbReference>
<name>A0A9P4VNE6_9PEZI</name>
<feature type="domain" description="WSC" evidence="8">
    <location>
        <begin position="1195"/>
        <end position="1287"/>
    </location>
</feature>
<dbReference type="PANTHER" id="PTHR24269:SF25">
    <property type="entry name" value="WSC DOMAIN-CONTAINING PROTEIN"/>
    <property type="match status" value="1"/>
</dbReference>
<evidence type="ECO:0000256" key="4">
    <source>
        <dbReference type="ARBA" id="ARBA00022989"/>
    </source>
</evidence>
<dbReference type="InterPro" id="IPR051836">
    <property type="entry name" value="Kremen_rcpt"/>
</dbReference>
<dbReference type="GO" id="GO:0005886">
    <property type="term" value="C:plasma membrane"/>
    <property type="evidence" value="ECO:0007669"/>
    <property type="project" value="TreeGrafter"/>
</dbReference>
<dbReference type="SMART" id="SM00321">
    <property type="entry name" value="WSC"/>
    <property type="match status" value="3"/>
</dbReference>
<keyword evidence="4" id="KW-1133">Transmembrane helix</keyword>
<evidence type="ECO:0000256" key="6">
    <source>
        <dbReference type="ARBA" id="ARBA00023180"/>
    </source>
</evidence>
<proteinExistence type="predicted"/>
<feature type="domain" description="WSC" evidence="8">
    <location>
        <begin position="905"/>
        <end position="996"/>
    </location>
</feature>
<gene>
    <name evidence="9" type="ORF">M501DRAFT_922652</name>
</gene>
<keyword evidence="5" id="KW-0472">Membrane</keyword>
<evidence type="ECO:0000259" key="8">
    <source>
        <dbReference type="PROSITE" id="PS51212"/>
    </source>
</evidence>
<keyword evidence="3" id="KW-0732">Signal</keyword>
<dbReference type="InterPro" id="IPR011047">
    <property type="entry name" value="Quinoprotein_ADH-like_sf"/>
</dbReference>
<dbReference type="SUPFAM" id="SSF50998">
    <property type="entry name" value="Quinoprotein alcohol dehydrogenase-like"/>
    <property type="match status" value="1"/>
</dbReference>